<dbReference type="InterPro" id="IPR015904">
    <property type="entry name" value="Sulphide_quinone_reductase"/>
</dbReference>
<evidence type="ECO:0000256" key="14">
    <source>
        <dbReference type="ARBA" id="ARBA00066447"/>
    </source>
</evidence>
<reference evidence="18" key="1">
    <citation type="submission" date="2024-06" db="EMBL/GenBank/DDBJ databases">
        <authorList>
            <person name="Liu X."/>
            <person name="Lenzi L."/>
            <person name="Haldenby T S."/>
            <person name="Uol C."/>
        </authorList>
    </citation>
    <scope>NUCLEOTIDE SEQUENCE</scope>
</reference>
<comment type="catalytic activity">
    <reaction evidence="10">
        <text>ubiquinone-10 + hydrogen sulfide + glutathione + H(+) = S-sulfanylglutathione + ubiquinol-10</text>
        <dbReference type="Rhea" id="RHEA:62608"/>
        <dbReference type="ChEBI" id="CHEBI:15378"/>
        <dbReference type="ChEBI" id="CHEBI:29919"/>
        <dbReference type="ChEBI" id="CHEBI:46245"/>
        <dbReference type="ChEBI" id="CHEBI:57925"/>
        <dbReference type="ChEBI" id="CHEBI:58905"/>
        <dbReference type="ChEBI" id="CHEBI:64183"/>
    </reaction>
    <physiologicalReaction direction="left-to-right" evidence="10">
        <dbReference type="Rhea" id="RHEA:62609"/>
    </physiologicalReaction>
</comment>
<comment type="caution">
    <text evidence="18">The sequence shown here is derived from an EMBL/GenBank/DDBJ whole genome shotgun (WGS) entry which is preliminary data.</text>
</comment>
<evidence type="ECO:0000256" key="4">
    <source>
        <dbReference type="ARBA" id="ARBA00022719"/>
    </source>
</evidence>
<dbReference type="GO" id="GO:0005739">
    <property type="term" value="C:mitochondrion"/>
    <property type="evidence" value="ECO:0007669"/>
    <property type="project" value="UniProtKB-SubCell"/>
</dbReference>
<gene>
    <name evidence="18" type="ORF">CDAUBV1_LOCUS11702</name>
</gene>
<dbReference type="PANTHER" id="PTHR10632:SF2">
    <property type="entry name" value="SULFIDE:QUINONE OXIDOREDUCTASE, MITOCHONDRIAL"/>
    <property type="match status" value="1"/>
</dbReference>
<dbReference type="GO" id="GO:0048038">
    <property type="term" value="F:quinone binding"/>
    <property type="evidence" value="ECO:0007669"/>
    <property type="project" value="UniProtKB-KW"/>
</dbReference>
<evidence type="ECO:0000256" key="12">
    <source>
        <dbReference type="ARBA" id="ARBA00059167"/>
    </source>
</evidence>
<dbReference type="Gene3D" id="3.50.50.60">
    <property type="entry name" value="FAD/NAD(P)-binding domain"/>
    <property type="match status" value="2"/>
</dbReference>
<name>A0AAV2TLW2_CALDB</name>
<dbReference type="InterPro" id="IPR036188">
    <property type="entry name" value="FAD/NAD-bd_sf"/>
</dbReference>
<evidence type="ECO:0000256" key="5">
    <source>
        <dbReference type="ARBA" id="ARBA00022827"/>
    </source>
</evidence>
<evidence type="ECO:0000256" key="3">
    <source>
        <dbReference type="ARBA" id="ARBA00022630"/>
    </source>
</evidence>
<dbReference type="AlphaFoldDB" id="A0AAV2TLW2"/>
<evidence type="ECO:0000256" key="7">
    <source>
        <dbReference type="ARBA" id="ARBA00023002"/>
    </source>
</evidence>
<keyword evidence="6" id="KW-0809">Transit peptide</keyword>
<dbReference type="GO" id="GO:0070221">
    <property type="term" value="P:sulfide oxidation, using sulfide:quinone oxidoreductase"/>
    <property type="evidence" value="ECO:0007669"/>
    <property type="project" value="TreeGrafter"/>
</dbReference>
<evidence type="ECO:0000256" key="2">
    <source>
        <dbReference type="ARBA" id="ARBA00004173"/>
    </source>
</evidence>
<evidence type="ECO:0000256" key="16">
    <source>
        <dbReference type="ARBA" id="ARBA00082958"/>
    </source>
</evidence>
<evidence type="ECO:0000313" key="19">
    <source>
        <dbReference type="Proteomes" id="UP001497525"/>
    </source>
</evidence>
<organism evidence="18 19">
    <name type="scientific">Calicophoron daubneyi</name>
    <name type="common">Rumen fluke</name>
    <name type="synonym">Paramphistomum daubneyi</name>
    <dbReference type="NCBI Taxonomy" id="300641"/>
    <lineage>
        <taxon>Eukaryota</taxon>
        <taxon>Metazoa</taxon>
        <taxon>Spiralia</taxon>
        <taxon>Lophotrochozoa</taxon>
        <taxon>Platyhelminthes</taxon>
        <taxon>Trematoda</taxon>
        <taxon>Digenea</taxon>
        <taxon>Plagiorchiida</taxon>
        <taxon>Pronocephalata</taxon>
        <taxon>Paramphistomoidea</taxon>
        <taxon>Paramphistomidae</taxon>
        <taxon>Calicophoron</taxon>
    </lineage>
</organism>
<dbReference type="InterPro" id="IPR023753">
    <property type="entry name" value="FAD/NAD-binding_dom"/>
</dbReference>
<comment type="function">
    <text evidence="12">Catalyzes the oxidation of hydrogen sulfide with the help of a quinone, such as ubiquinone-10, giving rise to thiosulfate and ultimately to sulfane (molecular sulfur) atoms. Requires an additional electron acceptor; can use sulfite, sulfide or cyanide (in vitro). It is believed the in vivo electron acceptor is glutathione.</text>
</comment>
<comment type="subcellular location">
    <subcellularLocation>
        <location evidence="2">Mitochondrion</location>
    </subcellularLocation>
</comment>
<dbReference type="SUPFAM" id="SSF51905">
    <property type="entry name" value="FAD/NAD(P)-binding domain"/>
    <property type="match status" value="2"/>
</dbReference>
<sequence length="443" mass="49674">MGLFKHSAFIVPLRELLRTYVVTSNIPQSEHHKILIVGGGTGGITMASRLSSKLPSGEVTVIEPSGIHYYQPLWTLVGAGIRTLDESRRPTSSLIPHGTTWIQDHVTKMEPEHSRLYLSNGKLLSYDYLILALGLTLRYDLVPGASEALEQDPRVCSNYSPKYVLKTFEAFKGFTKGHAVFTLPSGPIKCAGAPQKVMYLFEHYLRKTGKRDGAELEYFTAIPQMFSVNKYSRSLANICEKRNIKYNALHNLVNVNHKKSELEVEHVNTKERRTLTYDFLHITPPMSSPDVLKQTSKLTNPQASDYVDVDAHTLKHKLFNNIFAIGDCAALPTSKTAAAVSSQSKVLEENLLDMLNGGKGDIAKYDGYTACPLITSYNHGVLAEFAYDNVVMETSPFDQSKERAWHYFAKAVIMPTLYWDYLLKGRWSGPKTLRKLLHLGLCK</sequence>
<evidence type="ECO:0000256" key="13">
    <source>
        <dbReference type="ARBA" id="ARBA00060891"/>
    </source>
</evidence>
<dbReference type="GO" id="GO:0071949">
    <property type="term" value="F:FAD binding"/>
    <property type="evidence" value="ECO:0007669"/>
    <property type="project" value="TreeGrafter"/>
</dbReference>
<protein>
    <recommendedName>
        <fullName evidence="15">Sulfide:quinone oxidoreductase, mitochondrial</fullName>
        <ecNumber evidence="14">1.8.5.8</ecNumber>
    </recommendedName>
    <alternativeName>
        <fullName evidence="16">Sulfide quinone oxidoreductase</fullName>
    </alternativeName>
</protein>
<evidence type="ECO:0000256" key="6">
    <source>
        <dbReference type="ARBA" id="ARBA00022946"/>
    </source>
</evidence>
<comment type="catalytic activity">
    <reaction evidence="9">
        <text>ubiquinone-10 + hydrogen sulfide + sulfite + 2 H(+) = ubiquinol-10 + thiosulfate</text>
        <dbReference type="Rhea" id="RHEA:38359"/>
        <dbReference type="ChEBI" id="CHEBI:15378"/>
        <dbReference type="ChEBI" id="CHEBI:17359"/>
        <dbReference type="ChEBI" id="CHEBI:29919"/>
        <dbReference type="ChEBI" id="CHEBI:33542"/>
        <dbReference type="ChEBI" id="CHEBI:46245"/>
        <dbReference type="ChEBI" id="CHEBI:64183"/>
    </reaction>
    <physiologicalReaction direction="left-to-right" evidence="9">
        <dbReference type="Rhea" id="RHEA:38360"/>
    </physiologicalReaction>
</comment>
<evidence type="ECO:0000313" key="18">
    <source>
        <dbReference type="EMBL" id="CAL5137388.1"/>
    </source>
</evidence>
<keyword evidence="3" id="KW-0285">Flavoprotein</keyword>
<keyword evidence="8" id="KW-0496">Mitochondrion</keyword>
<dbReference type="PANTHER" id="PTHR10632">
    <property type="entry name" value="SULFIDE:QUINONE OXIDOREDUCTASE"/>
    <property type="match status" value="1"/>
</dbReference>
<keyword evidence="7" id="KW-0560">Oxidoreductase</keyword>
<dbReference type="Pfam" id="PF07992">
    <property type="entry name" value="Pyr_redox_2"/>
    <property type="match status" value="1"/>
</dbReference>
<evidence type="ECO:0000256" key="9">
    <source>
        <dbReference type="ARBA" id="ARBA00051038"/>
    </source>
</evidence>
<dbReference type="EC" id="1.8.5.8" evidence="14"/>
<dbReference type="EMBL" id="CAXLJL010000390">
    <property type="protein sequence ID" value="CAL5137388.1"/>
    <property type="molecule type" value="Genomic_DNA"/>
</dbReference>
<accession>A0AAV2TLW2</accession>
<keyword evidence="4" id="KW-0874">Quinone</keyword>
<dbReference type="GO" id="GO:0106436">
    <property type="term" value="F:glutathione-dependent sulfide quinone oxidoreductase activity"/>
    <property type="evidence" value="ECO:0007669"/>
    <property type="project" value="UniProtKB-EC"/>
</dbReference>
<comment type="cofactor">
    <cofactor evidence="1">
        <name>FAD</name>
        <dbReference type="ChEBI" id="CHEBI:57692"/>
    </cofactor>
</comment>
<evidence type="ECO:0000259" key="17">
    <source>
        <dbReference type="Pfam" id="PF07992"/>
    </source>
</evidence>
<evidence type="ECO:0000256" key="10">
    <source>
        <dbReference type="ARBA" id="ARBA00052810"/>
    </source>
</evidence>
<dbReference type="Proteomes" id="UP001497525">
    <property type="component" value="Unassembled WGS sequence"/>
</dbReference>
<feature type="domain" description="FAD/NAD(P)-binding" evidence="17">
    <location>
        <begin position="33"/>
        <end position="148"/>
    </location>
</feature>
<comment type="similarity">
    <text evidence="13">Belongs to the SQRD family.</text>
</comment>
<evidence type="ECO:0000256" key="11">
    <source>
        <dbReference type="ARBA" id="ARBA00052986"/>
    </source>
</evidence>
<evidence type="ECO:0000256" key="15">
    <source>
        <dbReference type="ARBA" id="ARBA00070160"/>
    </source>
</evidence>
<dbReference type="GO" id="GO:0070224">
    <property type="term" value="F:sulfide:quinone oxidoreductase activity"/>
    <property type="evidence" value="ECO:0007669"/>
    <property type="project" value="TreeGrafter"/>
</dbReference>
<comment type="catalytic activity">
    <reaction evidence="11">
        <text>a quinone + hydrogen sulfide + glutathione + H(+) = S-sulfanylglutathione + a quinol</text>
        <dbReference type="Rhea" id="RHEA:55156"/>
        <dbReference type="ChEBI" id="CHEBI:15378"/>
        <dbReference type="ChEBI" id="CHEBI:24646"/>
        <dbReference type="ChEBI" id="CHEBI:29919"/>
        <dbReference type="ChEBI" id="CHEBI:57925"/>
        <dbReference type="ChEBI" id="CHEBI:58905"/>
        <dbReference type="ChEBI" id="CHEBI:132124"/>
        <dbReference type="EC" id="1.8.5.8"/>
    </reaction>
    <physiologicalReaction direction="left-to-right" evidence="11">
        <dbReference type="Rhea" id="RHEA:55157"/>
    </physiologicalReaction>
</comment>
<evidence type="ECO:0000256" key="8">
    <source>
        <dbReference type="ARBA" id="ARBA00023128"/>
    </source>
</evidence>
<proteinExistence type="inferred from homology"/>
<evidence type="ECO:0000256" key="1">
    <source>
        <dbReference type="ARBA" id="ARBA00001974"/>
    </source>
</evidence>
<keyword evidence="5" id="KW-0274">FAD</keyword>
<dbReference type="FunFam" id="3.50.50.60:FF:000034">
    <property type="entry name" value="sulfide:quinone oxidoreductase, mitochondrial"/>
    <property type="match status" value="1"/>
</dbReference>